<feature type="domain" description="Pinin/SDK/MemA protein" evidence="9">
    <location>
        <begin position="79"/>
        <end position="193"/>
    </location>
</feature>
<name>A0ABY6U944_BIOOC</name>
<keyword evidence="6" id="KW-0508">mRNA splicing</keyword>
<accession>A0ABY6U944</accession>
<comment type="similarity">
    <text evidence="2">Belongs to the pinin family.</text>
</comment>
<dbReference type="InterPro" id="IPR006786">
    <property type="entry name" value="Pinin_SDK_MemA"/>
</dbReference>
<evidence type="ECO:0000256" key="4">
    <source>
        <dbReference type="ARBA" id="ARBA00023015"/>
    </source>
</evidence>
<feature type="region of interest" description="Disordered" evidence="8">
    <location>
        <begin position="211"/>
        <end position="289"/>
    </location>
</feature>
<dbReference type="EMBL" id="CABFNS010000749">
    <property type="protein sequence ID" value="VUC26404.1"/>
    <property type="molecule type" value="Genomic_DNA"/>
</dbReference>
<reference evidence="10 11" key="1">
    <citation type="submission" date="2019-06" db="EMBL/GenBank/DDBJ databases">
        <authorList>
            <person name="Broberg M."/>
        </authorList>
    </citation>
    <scope>NUCLEOTIDE SEQUENCE [LARGE SCALE GENOMIC DNA]</scope>
</reference>
<dbReference type="Pfam" id="PF04696">
    <property type="entry name" value="Pinin_SDK_memA"/>
    <property type="match status" value="1"/>
</dbReference>
<comment type="caution">
    <text evidence="10">The sequence shown here is derived from an EMBL/GenBank/DDBJ whole genome shotgun (WGS) entry which is preliminary data.</text>
</comment>
<evidence type="ECO:0000259" key="9">
    <source>
        <dbReference type="Pfam" id="PF04696"/>
    </source>
</evidence>
<keyword evidence="5" id="KW-0804">Transcription</keyword>
<organism evidence="10 11">
    <name type="scientific">Bionectria ochroleuca</name>
    <name type="common">Gliocladium roseum</name>
    <dbReference type="NCBI Taxonomy" id="29856"/>
    <lineage>
        <taxon>Eukaryota</taxon>
        <taxon>Fungi</taxon>
        <taxon>Dikarya</taxon>
        <taxon>Ascomycota</taxon>
        <taxon>Pezizomycotina</taxon>
        <taxon>Sordariomycetes</taxon>
        <taxon>Hypocreomycetidae</taxon>
        <taxon>Hypocreales</taxon>
        <taxon>Bionectriaceae</taxon>
        <taxon>Clonostachys</taxon>
    </lineage>
</organism>
<gene>
    <name evidence="10" type="ORF">CLO192961_LOCUS189224</name>
</gene>
<feature type="compositionally biased region" description="Polar residues" evidence="8">
    <location>
        <begin position="93"/>
        <end position="102"/>
    </location>
</feature>
<evidence type="ECO:0000256" key="3">
    <source>
        <dbReference type="ARBA" id="ARBA00022664"/>
    </source>
</evidence>
<feature type="region of interest" description="Disordered" evidence="8">
    <location>
        <begin position="1"/>
        <end position="133"/>
    </location>
</feature>
<feature type="compositionally biased region" description="Basic and acidic residues" evidence="8">
    <location>
        <begin position="211"/>
        <end position="255"/>
    </location>
</feature>
<feature type="compositionally biased region" description="Basic and acidic residues" evidence="8">
    <location>
        <begin position="59"/>
        <end position="82"/>
    </location>
</feature>
<evidence type="ECO:0000256" key="8">
    <source>
        <dbReference type="SAM" id="MobiDB-lite"/>
    </source>
</evidence>
<evidence type="ECO:0000256" key="1">
    <source>
        <dbReference type="ARBA" id="ARBA00004123"/>
    </source>
</evidence>
<evidence type="ECO:0000256" key="2">
    <source>
        <dbReference type="ARBA" id="ARBA00010386"/>
    </source>
</evidence>
<feature type="compositionally biased region" description="Basic and acidic residues" evidence="8">
    <location>
        <begin position="31"/>
        <end position="47"/>
    </location>
</feature>
<dbReference type="Proteomes" id="UP000766486">
    <property type="component" value="Unassembled WGS sequence"/>
</dbReference>
<evidence type="ECO:0000256" key="7">
    <source>
        <dbReference type="ARBA" id="ARBA00023242"/>
    </source>
</evidence>
<evidence type="ECO:0000256" key="5">
    <source>
        <dbReference type="ARBA" id="ARBA00023163"/>
    </source>
</evidence>
<feature type="compositionally biased region" description="Basic residues" evidence="8">
    <location>
        <begin position="48"/>
        <end position="58"/>
    </location>
</feature>
<protein>
    <recommendedName>
        <fullName evidence="9">Pinin/SDK/MemA protein domain-containing protein</fullName>
    </recommendedName>
</protein>
<dbReference type="PANTHER" id="PTHR12707">
    <property type="entry name" value="PINN"/>
    <property type="match status" value="1"/>
</dbReference>
<dbReference type="PANTHER" id="PTHR12707:SF0">
    <property type="entry name" value="PININ"/>
    <property type="match status" value="1"/>
</dbReference>
<proteinExistence type="inferred from homology"/>
<sequence>MASDSHTPEAEPADQAQRKRKASLADVTEDGSPKRPRQQDDTRDTGRPRRGSPPHRNRRESIDRLNYDEGSRQKPASVEEKKRGKRLFGGLLNTLSQTNTSSHQKRRQEIEKRQQERQKKQKAEDDQKNEERFAQLREIRMGRQLEFEKEVMRQKHSRLLWQSRHLKTKAKPVIYYSPWKLSGDQENLIDEQVSAAQKLIESELEAFKEKEQLHAEKYGSRSSPRVENETQKTEPPEPGMETEKKDAEEKAKPEAEGAETMASAVTAVHHHHDDSEDVVVEGDEDMVIY</sequence>
<keyword evidence="3" id="KW-0507">mRNA processing</keyword>
<keyword evidence="11" id="KW-1185">Reference proteome</keyword>
<feature type="compositionally biased region" description="Acidic residues" evidence="8">
    <location>
        <begin position="275"/>
        <end position="289"/>
    </location>
</feature>
<keyword evidence="4" id="KW-0805">Transcription regulation</keyword>
<feature type="compositionally biased region" description="Basic and acidic residues" evidence="8">
    <location>
        <begin position="107"/>
        <end position="133"/>
    </location>
</feature>
<keyword evidence="7" id="KW-0539">Nucleus</keyword>
<dbReference type="InterPro" id="IPR039853">
    <property type="entry name" value="Pinin"/>
</dbReference>
<comment type="subcellular location">
    <subcellularLocation>
        <location evidence="1">Nucleus</location>
    </subcellularLocation>
</comment>
<evidence type="ECO:0000313" key="11">
    <source>
        <dbReference type="Proteomes" id="UP000766486"/>
    </source>
</evidence>
<evidence type="ECO:0000313" key="10">
    <source>
        <dbReference type="EMBL" id="VUC26404.1"/>
    </source>
</evidence>
<evidence type="ECO:0000256" key="6">
    <source>
        <dbReference type="ARBA" id="ARBA00023187"/>
    </source>
</evidence>